<evidence type="ECO:0000313" key="3">
    <source>
        <dbReference type="Proteomes" id="UP000520767"/>
    </source>
</evidence>
<feature type="compositionally biased region" description="Low complexity" evidence="1">
    <location>
        <begin position="7"/>
        <end position="17"/>
    </location>
</feature>
<evidence type="ECO:0000256" key="1">
    <source>
        <dbReference type="SAM" id="MobiDB-lite"/>
    </source>
</evidence>
<accession>A0A7W7QC09</accession>
<gene>
    <name evidence="2" type="ORF">FHR82_007053</name>
</gene>
<dbReference type="EMBL" id="JACHJQ010000008">
    <property type="protein sequence ID" value="MBB4910794.1"/>
    <property type="molecule type" value="Genomic_DNA"/>
</dbReference>
<dbReference type="AlphaFoldDB" id="A0A7W7QC09"/>
<reference evidence="2 3" key="1">
    <citation type="submission" date="2020-08" db="EMBL/GenBank/DDBJ databases">
        <title>Genomic Encyclopedia of Type Strains, Phase III (KMG-III): the genomes of soil and plant-associated and newly described type strains.</title>
        <authorList>
            <person name="Whitman W."/>
        </authorList>
    </citation>
    <scope>NUCLEOTIDE SEQUENCE [LARGE SCALE GENOMIC DNA]</scope>
    <source>
        <strain evidence="2 3">CECT 8960</strain>
    </source>
</reference>
<evidence type="ECO:0000313" key="2">
    <source>
        <dbReference type="EMBL" id="MBB4910794.1"/>
    </source>
</evidence>
<feature type="region of interest" description="Disordered" evidence="1">
    <location>
        <begin position="1"/>
        <end position="24"/>
    </location>
</feature>
<organism evidence="2 3">
    <name type="scientific">Actinophytocola algeriensis</name>
    <dbReference type="NCBI Taxonomy" id="1768010"/>
    <lineage>
        <taxon>Bacteria</taxon>
        <taxon>Bacillati</taxon>
        <taxon>Actinomycetota</taxon>
        <taxon>Actinomycetes</taxon>
        <taxon>Pseudonocardiales</taxon>
        <taxon>Pseudonocardiaceae</taxon>
    </lineage>
</organism>
<proteinExistence type="predicted"/>
<keyword evidence="3" id="KW-1185">Reference proteome</keyword>
<dbReference type="RefSeq" id="WP_184814829.1">
    <property type="nucleotide sequence ID" value="NZ_JACHJQ010000008.1"/>
</dbReference>
<protein>
    <submittedName>
        <fullName evidence="2">Uncharacterized protein</fullName>
    </submittedName>
</protein>
<sequence length="81" mass="8193">MSEDQFTTGATAETPEAVTEEGRGYPTPLLRFMPAITFGVRAAALAGMAVSAGALAFGLAGAFDDVTAGAHTTCCGPEDPR</sequence>
<name>A0A7W7QC09_9PSEU</name>
<comment type="caution">
    <text evidence="2">The sequence shown here is derived from an EMBL/GenBank/DDBJ whole genome shotgun (WGS) entry which is preliminary data.</text>
</comment>
<dbReference type="Proteomes" id="UP000520767">
    <property type="component" value="Unassembled WGS sequence"/>
</dbReference>